<dbReference type="EMBL" id="AJWK01007083">
    <property type="status" value="NOT_ANNOTATED_CDS"/>
    <property type="molecule type" value="Genomic_DNA"/>
</dbReference>
<evidence type="ECO:0000313" key="12">
    <source>
        <dbReference type="EnsemblMetazoa" id="LLOJ002154-PA"/>
    </source>
</evidence>
<reference evidence="12" key="1">
    <citation type="submission" date="2020-05" db="UniProtKB">
        <authorList>
            <consortium name="EnsemblMetazoa"/>
        </authorList>
    </citation>
    <scope>IDENTIFICATION</scope>
    <source>
        <strain evidence="12">Jacobina</strain>
    </source>
</reference>
<dbReference type="EMBL" id="AJWK01007090">
    <property type="status" value="NOT_ANNOTATED_CDS"/>
    <property type="molecule type" value="Genomic_DNA"/>
</dbReference>
<dbReference type="Proteomes" id="UP000092461">
    <property type="component" value="Unassembled WGS sequence"/>
</dbReference>
<dbReference type="SUPFAM" id="SSF144000">
    <property type="entry name" value="Oxysterol-binding protein-like"/>
    <property type="match status" value="2"/>
</dbReference>
<dbReference type="EMBL" id="AJWK01007086">
    <property type="status" value="NOT_ANNOTATED_CDS"/>
    <property type="molecule type" value="Genomic_DNA"/>
</dbReference>
<dbReference type="GO" id="GO:0032934">
    <property type="term" value="F:sterol binding"/>
    <property type="evidence" value="ECO:0007669"/>
    <property type="project" value="TreeGrafter"/>
</dbReference>
<dbReference type="FunFam" id="2.40.160.120:FF:000003">
    <property type="entry name" value="Oxysterol-binding protein"/>
    <property type="match status" value="1"/>
</dbReference>
<name>A0A1B0CCT6_LUTLO</name>
<dbReference type="EMBL" id="AJWK01007089">
    <property type="status" value="NOT_ANNOTATED_CDS"/>
    <property type="molecule type" value="Genomic_DNA"/>
</dbReference>
<dbReference type="CDD" id="cd13284">
    <property type="entry name" value="PH_OSBP_ORP4"/>
    <property type="match status" value="1"/>
</dbReference>
<dbReference type="InterPro" id="IPR000648">
    <property type="entry name" value="Oxysterol-bd"/>
</dbReference>
<dbReference type="GO" id="GO:0006869">
    <property type="term" value="P:lipid transport"/>
    <property type="evidence" value="ECO:0007669"/>
    <property type="project" value="UniProtKB-KW"/>
</dbReference>
<dbReference type="Gene3D" id="2.40.160.120">
    <property type="match status" value="2"/>
</dbReference>
<dbReference type="EMBL" id="AJWK01007082">
    <property type="status" value="NOT_ANNOTATED_CDS"/>
    <property type="molecule type" value="Genomic_DNA"/>
</dbReference>
<evidence type="ECO:0000256" key="10">
    <source>
        <dbReference type="SAM" id="MobiDB-lite"/>
    </source>
</evidence>
<dbReference type="PANTHER" id="PTHR10972:SF205">
    <property type="entry name" value="OXYSTEROL-BINDING PROTEIN 1"/>
    <property type="match status" value="1"/>
</dbReference>
<evidence type="ECO:0000259" key="11">
    <source>
        <dbReference type="PROSITE" id="PS50003"/>
    </source>
</evidence>
<dbReference type="EMBL" id="AJWK01007085">
    <property type="status" value="NOT_ANNOTATED_CDS"/>
    <property type="molecule type" value="Genomic_DNA"/>
</dbReference>
<feature type="compositionally biased region" description="Basic and acidic residues" evidence="10">
    <location>
        <begin position="687"/>
        <end position="704"/>
    </location>
</feature>
<dbReference type="AlphaFoldDB" id="A0A1B0CCT6"/>
<evidence type="ECO:0000256" key="3">
    <source>
        <dbReference type="ARBA" id="ARBA00022448"/>
    </source>
</evidence>
<dbReference type="InterPro" id="IPR018494">
    <property type="entry name" value="Oxysterol-bd_CS"/>
</dbReference>
<dbReference type="PROSITE" id="PS01013">
    <property type="entry name" value="OSBP"/>
    <property type="match status" value="1"/>
</dbReference>
<dbReference type="GO" id="GO:0005886">
    <property type="term" value="C:plasma membrane"/>
    <property type="evidence" value="ECO:0007669"/>
    <property type="project" value="TreeGrafter"/>
</dbReference>
<accession>A0A1B0CCT6</accession>
<keyword evidence="5 9" id="KW-0445">Lipid transport</keyword>
<keyword evidence="3 9" id="KW-0813">Transport</keyword>
<keyword evidence="4" id="KW-0597">Phosphoprotein</keyword>
<dbReference type="SUPFAM" id="SSF50729">
    <property type="entry name" value="PH domain-like"/>
    <property type="match status" value="1"/>
</dbReference>
<evidence type="ECO:0000256" key="2">
    <source>
        <dbReference type="ARBA" id="ARBA00008842"/>
    </source>
</evidence>
<evidence type="ECO:0000256" key="1">
    <source>
        <dbReference type="ARBA" id="ARBA00004170"/>
    </source>
</evidence>
<dbReference type="VEuPathDB" id="VectorBase:LLONM1_009119"/>
<organism evidence="12 13">
    <name type="scientific">Lutzomyia longipalpis</name>
    <name type="common">Sand fly</name>
    <dbReference type="NCBI Taxonomy" id="7200"/>
    <lineage>
        <taxon>Eukaryota</taxon>
        <taxon>Metazoa</taxon>
        <taxon>Ecdysozoa</taxon>
        <taxon>Arthropoda</taxon>
        <taxon>Hexapoda</taxon>
        <taxon>Insecta</taxon>
        <taxon>Pterygota</taxon>
        <taxon>Neoptera</taxon>
        <taxon>Endopterygota</taxon>
        <taxon>Diptera</taxon>
        <taxon>Nematocera</taxon>
        <taxon>Psychodoidea</taxon>
        <taxon>Psychodidae</taxon>
        <taxon>Lutzomyia</taxon>
        <taxon>Lutzomyia</taxon>
    </lineage>
</organism>
<feature type="region of interest" description="Disordered" evidence="10">
    <location>
        <begin position="320"/>
        <end position="342"/>
    </location>
</feature>
<dbReference type="VEuPathDB" id="VectorBase:LLOJ002154"/>
<dbReference type="Gene3D" id="2.30.29.30">
    <property type="entry name" value="Pleckstrin-homology domain (PH domain)/Phosphotyrosine-binding domain (PTB)"/>
    <property type="match status" value="1"/>
</dbReference>
<keyword evidence="13" id="KW-1185">Reference proteome</keyword>
<feature type="region of interest" description="Disordered" evidence="10">
    <location>
        <begin position="888"/>
        <end position="909"/>
    </location>
</feature>
<feature type="compositionally biased region" description="Basic and acidic residues" evidence="10">
    <location>
        <begin position="892"/>
        <end position="909"/>
    </location>
</feature>
<evidence type="ECO:0000313" key="13">
    <source>
        <dbReference type="Proteomes" id="UP000092461"/>
    </source>
</evidence>
<evidence type="ECO:0000256" key="4">
    <source>
        <dbReference type="ARBA" id="ARBA00022553"/>
    </source>
</evidence>
<dbReference type="EnsemblMetazoa" id="LLOJ002154-RA">
    <property type="protein sequence ID" value="LLOJ002154-PA"/>
    <property type="gene ID" value="LLOJ002154"/>
</dbReference>
<evidence type="ECO:0000256" key="5">
    <source>
        <dbReference type="ARBA" id="ARBA00023055"/>
    </source>
</evidence>
<feature type="domain" description="PH" evidence="11">
    <location>
        <begin position="13"/>
        <end position="136"/>
    </location>
</feature>
<feature type="region of interest" description="Disordered" evidence="10">
    <location>
        <begin position="52"/>
        <end position="82"/>
    </location>
</feature>
<feature type="region of interest" description="Disordered" evidence="10">
    <location>
        <begin position="262"/>
        <end position="289"/>
    </location>
</feature>
<dbReference type="SMART" id="SM00233">
    <property type="entry name" value="PH"/>
    <property type="match status" value="1"/>
</dbReference>
<dbReference type="InterPro" id="IPR001849">
    <property type="entry name" value="PH_domain"/>
</dbReference>
<dbReference type="PANTHER" id="PTHR10972">
    <property type="entry name" value="OXYSTEROL-BINDING PROTEIN-RELATED"/>
    <property type="match status" value="1"/>
</dbReference>
<keyword evidence="7" id="KW-0472">Membrane</keyword>
<sequence>MGDSAKALPGHAEPEMKGWLLKWTNYLKGYQRRWFVLSNGVLSYYRAEHGTGPNMGGRSAGGKLSIRRRRKGPRQENQAEMSHACRGTISLHGALIHTVDSCTFVISNGGTQTFHIKAANEVERQSWVTALELAKAKAIRTMESEEEEEDNNALAIPSEELNVVIRDLTARLENLKTCYDLISKHGSALQRALQDLETGDDLANKTKVVNERATLFRISANAMKNACSEYLQTAQSQGHKWSKMLQHERDQRQHLEEMVEQLARQHSHLEQAAHRHRPNVATSATSDDEDNEFYDAQEEGASTNNSQEDSSFILKIPMAHRRGSNDATGSSSEGEDGNSETQQVLVVTEKTKEENSLDAVDRVSNASQSMSLVSTPKAIRKRRTRVPDKPNYPLNLWSIMKNCIGKELSKIPMPVNFNEPLSMLQRLTEDYEYADLLDKASQCDDPCEQLAYVAAFTISSYSTTSNRTGKPFNPLLGETYECDRTDDLGWRCIAEQVSHHPPMAAIHCEGKGWACWQEFTMTTKFRGKYLQVIPLGVAHVDFPGTGNRYTWRKVTTTVHNIIVGKLWVDHHGDMDIVGENSATGIKCHLKYIPYSYFTRDTQRRVKGVVMNADGQVKWVLNGTWDNKIEIAPVISTNGTKDSPIYKTGNYKTIWTRRLPPPDSDKYYSFTTLACQLNEWEEGVAPTDSRRRPDQRLMEEGKWDDSNAEKVRLEEAQRFRRREREAEAETAAAEGRPYPPYEPVWFTKLKEEGNDTLSHVTTTVHNIIVGKLWVDHHGDMDIVGENSATGIKCHLKYIPYSYFTRDTQRRVKGVVMNADGQVKWVLNGTWDNKIEIAPVISTNGTKDSPIYKTGNYKTIWTRRLPPPDSDKYYSFTTLACQLNEWEEGVAPTDSRRRPDQRLMEEGKWDDSNAEKVRLEEAQRFRRREREAEAETAAAEGRPYPPYEPVWFTKLKEEGNDTLSHVYKANYWECKNMQDWSKCPNIF</sequence>
<keyword evidence="6" id="KW-0446">Lipid-binding</keyword>
<dbReference type="InterPro" id="IPR037239">
    <property type="entry name" value="OSBP_sf"/>
</dbReference>
<comment type="similarity">
    <text evidence="2 8">Belongs to the OSBP family.</text>
</comment>
<proteinExistence type="inferred from homology"/>
<evidence type="ECO:0000256" key="6">
    <source>
        <dbReference type="ARBA" id="ARBA00023121"/>
    </source>
</evidence>
<evidence type="ECO:0000256" key="7">
    <source>
        <dbReference type="ARBA" id="ARBA00023136"/>
    </source>
</evidence>
<protein>
    <recommendedName>
        <fullName evidence="9">Oxysterol-binding protein</fullName>
    </recommendedName>
</protein>
<dbReference type="EMBL" id="AJWK01007084">
    <property type="status" value="NOT_ANNOTATED_CDS"/>
    <property type="molecule type" value="Genomic_DNA"/>
</dbReference>
<dbReference type="GO" id="GO:0005829">
    <property type="term" value="C:cytosol"/>
    <property type="evidence" value="ECO:0007669"/>
    <property type="project" value="TreeGrafter"/>
</dbReference>
<dbReference type="Pfam" id="PF01237">
    <property type="entry name" value="Oxysterol_BP"/>
    <property type="match status" value="2"/>
</dbReference>
<dbReference type="GO" id="GO:0097038">
    <property type="term" value="C:perinuclear endoplasmic reticulum"/>
    <property type="evidence" value="ECO:0007669"/>
    <property type="project" value="TreeGrafter"/>
</dbReference>
<dbReference type="InterPro" id="IPR011993">
    <property type="entry name" value="PH-like_dom_sf"/>
</dbReference>
<dbReference type="PROSITE" id="PS50003">
    <property type="entry name" value="PH_DOMAIN"/>
    <property type="match status" value="1"/>
</dbReference>
<evidence type="ECO:0000256" key="8">
    <source>
        <dbReference type="RuleBase" id="RU003844"/>
    </source>
</evidence>
<dbReference type="EMBL" id="AJWK01007087">
    <property type="status" value="NOT_ANNOTATED_CDS"/>
    <property type="molecule type" value="Genomic_DNA"/>
</dbReference>
<feature type="region of interest" description="Disordered" evidence="10">
    <location>
        <begin position="682"/>
        <end position="704"/>
    </location>
</feature>
<comment type="subcellular location">
    <subcellularLocation>
        <location evidence="1">Membrane</location>
        <topology evidence="1">Peripheral membrane protein</topology>
    </subcellularLocation>
</comment>
<evidence type="ECO:0000256" key="9">
    <source>
        <dbReference type="RuleBase" id="RU003845"/>
    </source>
</evidence>
<dbReference type="Pfam" id="PF00169">
    <property type="entry name" value="PH"/>
    <property type="match status" value="1"/>
</dbReference>
<dbReference type="EMBL" id="AJWK01007088">
    <property type="status" value="NOT_ANNOTATED_CDS"/>
    <property type="molecule type" value="Genomic_DNA"/>
</dbReference>